<accession>B8B9W0</accession>
<dbReference type="AlphaFoldDB" id="B8B9W0"/>
<evidence type="ECO:0000256" key="2">
    <source>
        <dbReference type="SAM" id="Phobius"/>
    </source>
</evidence>
<dbReference type="EMBL" id="CM000133">
    <property type="protein sequence ID" value="EEC83418.1"/>
    <property type="molecule type" value="Genomic_DNA"/>
</dbReference>
<keyword evidence="5" id="KW-1185">Reference proteome</keyword>
<dbReference type="Proteomes" id="UP000007015">
    <property type="component" value="Chromosome 8"/>
</dbReference>
<dbReference type="STRING" id="39946.B8B9W0"/>
<dbReference type="InterPro" id="IPR006868">
    <property type="entry name" value="DUF630"/>
</dbReference>
<keyword evidence="2" id="KW-0812">Transmembrane</keyword>
<name>B8B9W0_ORYSI</name>
<evidence type="ECO:0000259" key="3">
    <source>
        <dbReference type="Pfam" id="PF04783"/>
    </source>
</evidence>
<protein>
    <recommendedName>
        <fullName evidence="3">DUF630 domain-containing protein</fullName>
    </recommendedName>
</protein>
<gene>
    <name evidence="4" type="ORF">OsI_28880</name>
</gene>
<feature type="transmembrane region" description="Helical" evidence="2">
    <location>
        <begin position="101"/>
        <end position="120"/>
    </location>
</feature>
<dbReference type="Gramene" id="BGIOSGA028493-TA">
    <property type="protein sequence ID" value="BGIOSGA028493-PA"/>
    <property type="gene ID" value="BGIOSGA028493"/>
</dbReference>
<proteinExistence type="predicted"/>
<reference evidence="4 5" key="1">
    <citation type="journal article" date="2005" name="PLoS Biol.">
        <title>The genomes of Oryza sativa: a history of duplications.</title>
        <authorList>
            <person name="Yu J."/>
            <person name="Wang J."/>
            <person name="Lin W."/>
            <person name="Li S."/>
            <person name="Li H."/>
            <person name="Zhou J."/>
            <person name="Ni P."/>
            <person name="Dong W."/>
            <person name="Hu S."/>
            <person name="Zeng C."/>
            <person name="Zhang J."/>
            <person name="Zhang Y."/>
            <person name="Li R."/>
            <person name="Xu Z."/>
            <person name="Li S."/>
            <person name="Li X."/>
            <person name="Zheng H."/>
            <person name="Cong L."/>
            <person name="Lin L."/>
            <person name="Yin J."/>
            <person name="Geng J."/>
            <person name="Li G."/>
            <person name="Shi J."/>
            <person name="Liu J."/>
            <person name="Lv H."/>
            <person name="Li J."/>
            <person name="Wang J."/>
            <person name="Deng Y."/>
            <person name="Ran L."/>
            <person name="Shi X."/>
            <person name="Wang X."/>
            <person name="Wu Q."/>
            <person name="Li C."/>
            <person name="Ren X."/>
            <person name="Wang J."/>
            <person name="Wang X."/>
            <person name="Li D."/>
            <person name="Liu D."/>
            <person name="Zhang X."/>
            <person name="Ji Z."/>
            <person name="Zhao W."/>
            <person name="Sun Y."/>
            <person name="Zhang Z."/>
            <person name="Bao J."/>
            <person name="Han Y."/>
            <person name="Dong L."/>
            <person name="Ji J."/>
            <person name="Chen P."/>
            <person name="Wu S."/>
            <person name="Liu J."/>
            <person name="Xiao Y."/>
            <person name="Bu D."/>
            <person name="Tan J."/>
            <person name="Yang L."/>
            <person name="Ye C."/>
            <person name="Zhang J."/>
            <person name="Xu J."/>
            <person name="Zhou Y."/>
            <person name="Yu Y."/>
            <person name="Zhang B."/>
            <person name="Zhuang S."/>
            <person name="Wei H."/>
            <person name="Liu B."/>
            <person name="Lei M."/>
            <person name="Yu H."/>
            <person name="Li Y."/>
            <person name="Xu H."/>
            <person name="Wei S."/>
            <person name="He X."/>
            <person name="Fang L."/>
            <person name="Zhang Z."/>
            <person name="Zhang Y."/>
            <person name="Huang X."/>
            <person name="Su Z."/>
            <person name="Tong W."/>
            <person name="Li J."/>
            <person name="Tong Z."/>
            <person name="Li S."/>
            <person name="Ye J."/>
            <person name="Wang L."/>
            <person name="Fang L."/>
            <person name="Lei T."/>
            <person name="Chen C."/>
            <person name="Chen H."/>
            <person name="Xu Z."/>
            <person name="Li H."/>
            <person name="Huang H."/>
            <person name="Zhang F."/>
            <person name="Xu H."/>
            <person name="Li N."/>
            <person name="Zhao C."/>
            <person name="Li S."/>
            <person name="Dong L."/>
            <person name="Huang Y."/>
            <person name="Li L."/>
            <person name="Xi Y."/>
            <person name="Qi Q."/>
            <person name="Li W."/>
            <person name="Zhang B."/>
            <person name="Hu W."/>
            <person name="Zhang Y."/>
            <person name="Tian X."/>
            <person name="Jiao Y."/>
            <person name="Liang X."/>
            <person name="Jin J."/>
            <person name="Gao L."/>
            <person name="Zheng W."/>
            <person name="Hao B."/>
            <person name="Liu S."/>
            <person name="Wang W."/>
            <person name="Yuan L."/>
            <person name="Cao M."/>
            <person name="McDermott J."/>
            <person name="Samudrala R."/>
            <person name="Wang J."/>
            <person name="Wong G.K."/>
            <person name="Yang H."/>
        </authorList>
    </citation>
    <scope>NUCLEOTIDE SEQUENCE [LARGE SCALE GENOMIC DNA]</scope>
    <source>
        <strain evidence="5">cv. 93-11</strain>
    </source>
</reference>
<sequence>MKSVVQARNAFAAVHSAYAMSLRDTGAALFEFAHGEGVLPPPPPPPTTTGPRGRRRAPWDHTTREVAAMEETSSEAADRSLYQKAAAMVASYTETYRSKPLSFWLLLVLSAGAMLTAFPASSLLSRLYYNNGGQSKWILSWSAVAG</sequence>
<dbReference type="HOGENOM" id="CLU_1780521_0_0_1"/>
<organism evidence="4 5">
    <name type="scientific">Oryza sativa subsp. indica</name>
    <name type="common">Rice</name>
    <dbReference type="NCBI Taxonomy" id="39946"/>
    <lineage>
        <taxon>Eukaryota</taxon>
        <taxon>Viridiplantae</taxon>
        <taxon>Streptophyta</taxon>
        <taxon>Embryophyta</taxon>
        <taxon>Tracheophyta</taxon>
        <taxon>Spermatophyta</taxon>
        <taxon>Magnoliopsida</taxon>
        <taxon>Liliopsida</taxon>
        <taxon>Poales</taxon>
        <taxon>Poaceae</taxon>
        <taxon>BOP clade</taxon>
        <taxon>Oryzoideae</taxon>
        <taxon>Oryzeae</taxon>
        <taxon>Oryzinae</taxon>
        <taxon>Oryza</taxon>
        <taxon>Oryza sativa</taxon>
    </lineage>
</organism>
<feature type="domain" description="DUF630" evidence="3">
    <location>
        <begin position="1"/>
        <end position="36"/>
    </location>
</feature>
<keyword evidence="2" id="KW-1133">Transmembrane helix</keyword>
<evidence type="ECO:0000256" key="1">
    <source>
        <dbReference type="SAM" id="MobiDB-lite"/>
    </source>
</evidence>
<feature type="compositionally biased region" description="Pro residues" evidence="1">
    <location>
        <begin position="39"/>
        <end position="48"/>
    </location>
</feature>
<evidence type="ECO:0000313" key="4">
    <source>
        <dbReference type="EMBL" id="EEC83418.1"/>
    </source>
</evidence>
<evidence type="ECO:0000313" key="5">
    <source>
        <dbReference type="Proteomes" id="UP000007015"/>
    </source>
</evidence>
<dbReference type="Pfam" id="PF04783">
    <property type="entry name" value="DUF630"/>
    <property type="match status" value="1"/>
</dbReference>
<feature type="region of interest" description="Disordered" evidence="1">
    <location>
        <begin position="35"/>
        <end position="58"/>
    </location>
</feature>
<keyword evidence="2" id="KW-0472">Membrane</keyword>
<dbReference type="OMA" id="VHSAYAM"/>